<reference evidence="1" key="2">
    <citation type="journal article" date="2015" name="Data Brief">
        <title>Shoot transcriptome of the giant reed, Arundo donax.</title>
        <authorList>
            <person name="Barrero R.A."/>
            <person name="Guerrero F.D."/>
            <person name="Moolhuijzen P."/>
            <person name="Goolsby J.A."/>
            <person name="Tidwell J."/>
            <person name="Bellgard S.E."/>
            <person name="Bellgard M.I."/>
        </authorList>
    </citation>
    <scope>NUCLEOTIDE SEQUENCE</scope>
    <source>
        <tissue evidence="1">Shoot tissue taken approximately 20 cm above the soil surface</tissue>
    </source>
</reference>
<organism evidence="1">
    <name type="scientific">Arundo donax</name>
    <name type="common">Giant reed</name>
    <name type="synonym">Donax arundinaceus</name>
    <dbReference type="NCBI Taxonomy" id="35708"/>
    <lineage>
        <taxon>Eukaryota</taxon>
        <taxon>Viridiplantae</taxon>
        <taxon>Streptophyta</taxon>
        <taxon>Embryophyta</taxon>
        <taxon>Tracheophyta</taxon>
        <taxon>Spermatophyta</taxon>
        <taxon>Magnoliopsida</taxon>
        <taxon>Liliopsida</taxon>
        <taxon>Poales</taxon>
        <taxon>Poaceae</taxon>
        <taxon>PACMAD clade</taxon>
        <taxon>Arundinoideae</taxon>
        <taxon>Arundineae</taxon>
        <taxon>Arundo</taxon>
    </lineage>
</organism>
<dbReference type="EMBL" id="GBRH01167896">
    <property type="protein sequence ID" value="JAE30000.1"/>
    <property type="molecule type" value="Transcribed_RNA"/>
</dbReference>
<evidence type="ECO:0000313" key="1">
    <source>
        <dbReference type="EMBL" id="JAE30000.1"/>
    </source>
</evidence>
<name>A0A0A9GYC0_ARUDO</name>
<dbReference type="AlphaFoldDB" id="A0A0A9GYC0"/>
<proteinExistence type="predicted"/>
<sequence>MSQLKQLPHRVREPCFALAEPFQGKTAVSVQHSNFPRFQQLLSPASLGFA</sequence>
<reference evidence="1" key="1">
    <citation type="submission" date="2014-09" db="EMBL/GenBank/DDBJ databases">
        <authorList>
            <person name="Magalhaes I.L.F."/>
            <person name="Oliveira U."/>
            <person name="Santos F.R."/>
            <person name="Vidigal T.H.D.A."/>
            <person name="Brescovit A.D."/>
            <person name="Santos A.J."/>
        </authorList>
    </citation>
    <scope>NUCLEOTIDE SEQUENCE</scope>
    <source>
        <tissue evidence="1">Shoot tissue taken approximately 20 cm above the soil surface</tissue>
    </source>
</reference>
<protein>
    <submittedName>
        <fullName evidence="1">Uncharacterized protein</fullName>
    </submittedName>
</protein>
<accession>A0A0A9GYC0</accession>